<proteinExistence type="predicted"/>
<dbReference type="SUPFAM" id="SSF53850">
    <property type="entry name" value="Periplasmic binding protein-like II"/>
    <property type="match status" value="1"/>
</dbReference>
<dbReference type="Gene3D" id="3.40.190.10">
    <property type="entry name" value="Periplasmic binding protein-like II"/>
    <property type="match status" value="2"/>
</dbReference>
<name>A0A3D9KMW5_9BACL</name>
<organism evidence="1 2">
    <name type="scientific">Cohnella phaseoli</name>
    <dbReference type="NCBI Taxonomy" id="456490"/>
    <lineage>
        <taxon>Bacteria</taxon>
        <taxon>Bacillati</taxon>
        <taxon>Bacillota</taxon>
        <taxon>Bacilli</taxon>
        <taxon>Bacillales</taxon>
        <taxon>Paenibacillaceae</taxon>
        <taxon>Cohnella</taxon>
    </lineage>
</organism>
<sequence>MARCPASISRGRTASFYGSTQPGAKQALAKLRDWMQKGYVGKDAFSQGGGEAAALVTNGKSGILPGPYWQIVWPIQDVAKINPGAEMRAHSVPSAADGTIGFRGIGVDNSFVVVNKDFKHVDALFVYLNKLYEGMNFIPGSEFANGFFEGYDYVMQDGKPVYDGSKVEGGLLDIRRNFIVPPPANADALFNNMVKLHSGVEPTTPAEIYASGAYPKETWEAAALLDQVKDRAIYNQFKGVPTPTMLTKGDYLSKLESETFSKIVFGELPIDAFDKFVEDWQAGGGEQILQEVNAWYASVNP</sequence>
<dbReference type="Proteomes" id="UP000256977">
    <property type="component" value="Unassembled WGS sequence"/>
</dbReference>
<dbReference type="AlphaFoldDB" id="A0A3D9KMW5"/>
<gene>
    <name evidence="1" type="ORF">DFP98_10260</name>
</gene>
<accession>A0A3D9KMW5</accession>
<keyword evidence="2" id="KW-1185">Reference proteome</keyword>
<protein>
    <recommendedName>
        <fullName evidence="3">Extracellular solute-binding protein</fullName>
    </recommendedName>
</protein>
<evidence type="ECO:0000313" key="2">
    <source>
        <dbReference type="Proteomes" id="UP000256977"/>
    </source>
</evidence>
<evidence type="ECO:0008006" key="3">
    <source>
        <dbReference type="Google" id="ProtNLM"/>
    </source>
</evidence>
<reference evidence="1 2" key="1">
    <citation type="submission" date="2018-07" db="EMBL/GenBank/DDBJ databases">
        <title>Genomic Encyclopedia of Type Strains, Phase III (KMG-III): the genomes of soil and plant-associated and newly described type strains.</title>
        <authorList>
            <person name="Whitman W."/>
        </authorList>
    </citation>
    <scope>NUCLEOTIDE SEQUENCE [LARGE SCALE GENOMIC DNA]</scope>
    <source>
        <strain evidence="1 2">CECT 7287</strain>
    </source>
</reference>
<dbReference type="EMBL" id="QRDZ01000002">
    <property type="protein sequence ID" value="RED87583.1"/>
    <property type="molecule type" value="Genomic_DNA"/>
</dbReference>
<comment type="caution">
    <text evidence="1">The sequence shown here is derived from an EMBL/GenBank/DDBJ whole genome shotgun (WGS) entry which is preliminary data.</text>
</comment>
<evidence type="ECO:0000313" key="1">
    <source>
        <dbReference type="EMBL" id="RED87583.1"/>
    </source>
</evidence>